<dbReference type="Pfam" id="PF13458">
    <property type="entry name" value="Peripla_BP_6"/>
    <property type="match status" value="1"/>
</dbReference>
<dbReference type="PANTHER" id="PTHR30483:SF6">
    <property type="entry name" value="PERIPLASMIC BINDING PROTEIN OF ABC TRANSPORTER FOR NATURAL AMINO ACIDS"/>
    <property type="match status" value="1"/>
</dbReference>
<dbReference type="InterPro" id="IPR051010">
    <property type="entry name" value="BCAA_transport"/>
</dbReference>
<gene>
    <name evidence="6" type="ORF">SAMN04515673_10545</name>
</gene>
<feature type="chain" id="PRO_5011734025" evidence="4">
    <location>
        <begin position="26"/>
        <end position="396"/>
    </location>
</feature>
<evidence type="ECO:0000313" key="7">
    <source>
        <dbReference type="Proteomes" id="UP000199302"/>
    </source>
</evidence>
<keyword evidence="3" id="KW-0029">Amino-acid transport</keyword>
<keyword evidence="2 4" id="KW-0732">Signal</keyword>
<dbReference type="GO" id="GO:0006865">
    <property type="term" value="P:amino acid transport"/>
    <property type="evidence" value="ECO:0007669"/>
    <property type="project" value="UniProtKB-KW"/>
</dbReference>
<dbReference type="Gene3D" id="3.40.50.2300">
    <property type="match status" value="2"/>
</dbReference>
<evidence type="ECO:0000259" key="5">
    <source>
        <dbReference type="Pfam" id="PF13458"/>
    </source>
</evidence>
<dbReference type="Proteomes" id="UP000199302">
    <property type="component" value="Unassembled WGS sequence"/>
</dbReference>
<keyword evidence="7" id="KW-1185">Reference proteome</keyword>
<dbReference type="RefSeq" id="WP_092079374.1">
    <property type="nucleotide sequence ID" value="NZ_FOYI01000005.1"/>
</dbReference>
<proteinExistence type="inferred from homology"/>
<name>A0A1I6DSB4_9RHOB</name>
<sequence length="396" mass="39752">MFAFLRSIRNRLSRGAIVLSALAVAACDPGAFPLAGGGAFGPSIDPAETVTVALLVPKSHSGAASVAQGLENAARLAVASQSDAKIDLRVYDTAGDPERAAQQALQAVDDGAKIVIGPLFGAAANAAGVALAGSGVKVLTFSNNVEYAGGNVFLLGNTFTNTADRLAGYLSTQGINRYVSVYADSASAPTGLIGNAAIGSAVQANGGTVVASVGYELSQSGIMAAGPRVRAAVSANNAQAVFMTADVATDLPFLLTFLPEAGVDPATTQYVGLTRWNASPQIGDLPGAEGGIFAIPDQDASSRWNSSYATAYGALPHPLAGLGYDGVSAVASLIASGGDAFSTASITRARGFAGSTGAFRLLPNGTNRRALAVAQIRDQQVIVLDPAPSTFGGAGF</sequence>
<dbReference type="InterPro" id="IPR028082">
    <property type="entry name" value="Peripla_BP_I"/>
</dbReference>
<evidence type="ECO:0000256" key="2">
    <source>
        <dbReference type="ARBA" id="ARBA00022729"/>
    </source>
</evidence>
<keyword evidence="3" id="KW-0813">Transport</keyword>
<dbReference type="InterPro" id="IPR028081">
    <property type="entry name" value="Leu-bd"/>
</dbReference>
<dbReference type="PROSITE" id="PS51257">
    <property type="entry name" value="PROKAR_LIPOPROTEIN"/>
    <property type="match status" value="1"/>
</dbReference>
<reference evidence="6 7" key="1">
    <citation type="submission" date="2016-10" db="EMBL/GenBank/DDBJ databases">
        <authorList>
            <person name="de Groot N.N."/>
        </authorList>
    </citation>
    <scope>NUCLEOTIDE SEQUENCE [LARGE SCALE GENOMIC DNA]</scope>
    <source>
        <strain evidence="7">KMM 9023,NRIC 0796,JCM 17311,KCTC 23692</strain>
    </source>
</reference>
<dbReference type="EMBL" id="FOYI01000005">
    <property type="protein sequence ID" value="SFR08335.1"/>
    <property type="molecule type" value="Genomic_DNA"/>
</dbReference>
<dbReference type="PANTHER" id="PTHR30483">
    <property type="entry name" value="LEUCINE-SPECIFIC-BINDING PROTEIN"/>
    <property type="match status" value="1"/>
</dbReference>
<evidence type="ECO:0000256" key="4">
    <source>
        <dbReference type="SAM" id="SignalP"/>
    </source>
</evidence>
<feature type="domain" description="Leucine-binding protein" evidence="5">
    <location>
        <begin position="49"/>
        <end position="378"/>
    </location>
</feature>
<accession>A0A1I6DSB4</accession>
<dbReference type="AlphaFoldDB" id="A0A1I6DSB4"/>
<comment type="similarity">
    <text evidence="1">Belongs to the leucine-binding protein family.</text>
</comment>
<evidence type="ECO:0000256" key="3">
    <source>
        <dbReference type="ARBA" id="ARBA00022970"/>
    </source>
</evidence>
<evidence type="ECO:0000256" key="1">
    <source>
        <dbReference type="ARBA" id="ARBA00010062"/>
    </source>
</evidence>
<organism evidence="6 7">
    <name type="scientific">Poseidonocella sedimentorum</name>
    <dbReference type="NCBI Taxonomy" id="871652"/>
    <lineage>
        <taxon>Bacteria</taxon>
        <taxon>Pseudomonadati</taxon>
        <taxon>Pseudomonadota</taxon>
        <taxon>Alphaproteobacteria</taxon>
        <taxon>Rhodobacterales</taxon>
        <taxon>Roseobacteraceae</taxon>
        <taxon>Poseidonocella</taxon>
    </lineage>
</organism>
<dbReference type="CDD" id="cd06339">
    <property type="entry name" value="PBP1_YraM_LppC_lipoprotein-like"/>
    <property type="match status" value="1"/>
</dbReference>
<dbReference type="SUPFAM" id="SSF53822">
    <property type="entry name" value="Periplasmic binding protein-like I"/>
    <property type="match status" value="1"/>
</dbReference>
<dbReference type="STRING" id="871652.SAMN04515673_10545"/>
<evidence type="ECO:0000313" key="6">
    <source>
        <dbReference type="EMBL" id="SFR08335.1"/>
    </source>
</evidence>
<dbReference type="OrthoDB" id="7210494at2"/>
<feature type="signal peptide" evidence="4">
    <location>
        <begin position="1"/>
        <end position="25"/>
    </location>
</feature>
<protein>
    <submittedName>
        <fullName evidence="6">ABC-type branched-chain amino acid transport system, substrate-binding protein</fullName>
    </submittedName>
</protein>